<reference evidence="2" key="1">
    <citation type="submission" date="2022-06" db="EMBL/GenBank/DDBJ databases">
        <title>Physiological and biochemical characterization and genomic elucidation of a strain of the genus Ensifer adhaerens M8 that combines arsenic oxidation and chromium reduction.</title>
        <authorList>
            <person name="Li X."/>
            <person name="Yu c."/>
        </authorList>
    </citation>
    <scope>NUCLEOTIDE SEQUENCE</scope>
    <source>
        <strain evidence="2">M8</strain>
    </source>
</reference>
<feature type="domain" description="DUF6950" evidence="1">
    <location>
        <begin position="2"/>
        <end position="139"/>
    </location>
</feature>
<dbReference type="Proteomes" id="UP001055460">
    <property type="component" value="Chromosome"/>
</dbReference>
<dbReference type="RefSeq" id="WP_252160532.1">
    <property type="nucleotide sequence ID" value="NZ_CP098807.1"/>
</dbReference>
<gene>
    <name evidence="2" type="ORF">NE863_07135</name>
</gene>
<dbReference type="Pfam" id="PF22262">
    <property type="entry name" value="DUF6950"/>
    <property type="match status" value="1"/>
</dbReference>
<name>A0A9Q8Y912_ENSAD</name>
<dbReference type="EMBL" id="CP098807">
    <property type="protein sequence ID" value="USJ24733.1"/>
    <property type="molecule type" value="Genomic_DNA"/>
</dbReference>
<evidence type="ECO:0000313" key="3">
    <source>
        <dbReference type="Proteomes" id="UP001055460"/>
    </source>
</evidence>
<dbReference type="AlphaFoldDB" id="A0A9Q8Y912"/>
<proteinExistence type="predicted"/>
<accession>A0A9Q8Y912</accession>
<protein>
    <recommendedName>
        <fullName evidence="1">DUF6950 domain-containing protein</fullName>
    </recommendedName>
</protein>
<evidence type="ECO:0000259" key="1">
    <source>
        <dbReference type="Pfam" id="PF22262"/>
    </source>
</evidence>
<evidence type="ECO:0000313" key="2">
    <source>
        <dbReference type="EMBL" id="USJ24733.1"/>
    </source>
</evidence>
<sequence>MTRFDDWYPRLVDYVSRVRSLPFEYGQHDCALFAAGAVKAMTGKDPAAKLRGKYSTLAGGLKKLRRLGFANHADFAASILPEVIEGPAFGQIGDIAALDLGNGAWSLGLVQGSRIFVTQPDSAGLGTVDLLTASRLFRV</sequence>
<dbReference type="InterPro" id="IPR053802">
    <property type="entry name" value="DUF6950"/>
</dbReference>
<organism evidence="2 3">
    <name type="scientific">Ensifer adhaerens</name>
    <name type="common">Sinorhizobium morelense</name>
    <dbReference type="NCBI Taxonomy" id="106592"/>
    <lineage>
        <taxon>Bacteria</taxon>
        <taxon>Pseudomonadati</taxon>
        <taxon>Pseudomonadota</taxon>
        <taxon>Alphaproteobacteria</taxon>
        <taxon>Hyphomicrobiales</taxon>
        <taxon>Rhizobiaceae</taxon>
        <taxon>Sinorhizobium/Ensifer group</taxon>
        <taxon>Ensifer</taxon>
    </lineage>
</organism>